<sequence length="129" mass="14576">MSSLSFCIKFSFLFSTSASSSSSSDSTFDLKFSFTLSKFWVQFICSVRFCFSLSKSSRNLFILSNLRSITSHACLADFSANQLSPSKTKISLVLINRPCIKATFEMGIVTWYLSSWGKTQLHLEEFLKN</sequence>
<dbReference type="Proteomes" id="UP000276133">
    <property type="component" value="Unassembled WGS sequence"/>
</dbReference>
<evidence type="ECO:0008006" key="4">
    <source>
        <dbReference type="Google" id="ProtNLM"/>
    </source>
</evidence>
<name>A0A3M7SB25_BRAPC</name>
<keyword evidence="1" id="KW-0732">Signal</keyword>
<evidence type="ECO:0000256" key="1">
    <source>
        <dbReference type="SAM" id="SignalP"/>
    </source>
</evidence>
<dbReference type="EMBL" id="REGN01001733">
    <property type="protein sequence ID" value="RNA32867.1"/>
    <property type="molecule type" value="Genomic_DNA"/>
</dbReference>
<organism evidence="2 3">
    <name type="scientific">Brachionus plicatilis</name>
    <name type="common">Marine rotifer</name>
    <name type="synonym">Brachionus muelleri</name>
    <dbReference type="NCBI Taxonomy" id="10195"/>
    <lineage>
        <taxon>Eukaryota</taxon>
        <taxon>Metazoa</taxon>
        <taxon>Spiralia</taxon>
        <taxon>Gnathifera</taxon>
        <taxon>Rotifera</taxon>
        <taxon>Eurotatoria</taxon>
        <taxon>Monogononta</taxon>
        <taxon>Pseudotrocha</taxon>
        <taxon>Ploima</taxon>
        <taxon>Brachionidae</taxon>
        <taxon>Brachionus</taxon>
    </lineage>
</organism>
<reference evidence="2 3" key="1">
    <citation type="journal article" date="2018" name="Sci. Rep.">
        <title>Genomic signatures of local adaptation to the degree of environmental predictability in rotifers.</title>
        <authorList>
            <person name="Franch-Gras L."/>
            <person name="Hahn C."/>
            <person name="Garcia-Roger E.M."/>
            <person name="Carmona M.J."/>
            <person name="Serra M."/>
            <person name="Gomez A."/>
        </authorList>
    </citation>
    <scope>NUCLEOTIDE SEQUENCE [LARGE SCALE GENOMIC DNA]</scope>
    <source>
        <strain evidence="2">HYR1</strain>
    </source>
</reference>
<evidence type="ECO:0000313" key="3">
    <source>
        <dbReference type="Proteomes" id="UP000276133"/>
    </source>
</evidence>
<evidence type="ECO:0000313" key="2">
    <source>
        <dbReference type="EMBL" id="RNA32867.1"/>
    </source>
</evidence>
<dbReference type="AlphaFoldDB" id="A0A3M7SB25"/>
<proteinExistence type="predicted"/>
<feature type="signal peptide" evidence="1">
    <location>
        <begin position="1"/>
        <end position="18"/>
    </location>
</feature>
<accession>A0A3M7SB25</accession>
<gene>
    <name evidence="2" type="ORF">BpHYR1_049545</name>
</gene>
<feature type="chain" id="PRO_5017934796" description="Secreted protein" evidence="1">
    <location>
        <begin position="19"/>
        <end position="129"/>
    </location>
</feature>
<protein>
    <recommendedName>
        <fullName evidence="4">Secreted protein</fullName>
    </recommendedName>
</protein>
<keyword evidence="3" id="KW-1185">Reference proteome</keyword>
<comment type="caution">
    <text evidence="2">The sequence shown here is derived from an EMBL/GenBank/DDBJ whole genome shotgun (WGS) entry which is preliminary data.</text>
</comment>